<name>A0AAV7P8R3_PLEWA</name>
<dbReference type="EMBL" id="JANPWB010000011">
    <property type="protein sequence ID" value="KAJ1123534.1"/>
    <property type="molecule type" value="Genomic_DNA"/>
</dbReference>
<evidence type="ECO:0000313" key="2">
    <source>
        <dbReference type="EMBL" id="KAJ1123534.1"/>
    </source>
</evidence>
<comment type="caution">
    <text evidence="2">The sequence shown here is derived from an EMBL/GenBank/DDBJ whole genome shotgun (WGS) entry which is preliminary data.</text>
</comment>
<evidence type="ECO:0000313" key="3">
    <source>
        <dbReference type="Proteomes" id="UP001066276"/>
    </source>
</evidence>
<organism evidence="2 3">
    <name type="scientific">Pleurodeles waltl</name>
    <name type="common">Iberian ribbed newt</name>
    <dbReference type="NCBI Taxonomy" id="8319"/>
    <lineage>
        <taxon>Eukaryota</taxon>
        <taxon>Metazoa</taxon>
        <taxon>Chordata</taxon>
        <taxon>Craniata</taxon>
        <taxon>Vertebrata</taxon>
        <taxon>Euteleostomi</taxon>
        <taxon>Amphibia</taxon>
        <taxon>Batrachia</taxon>
        <taxon>Caudata</taxon>
        <taxon>Salamandroidea</taxon>
        <taxon>Salamandridae</taxon>
        <taxon>Pleurodelinae</taxon>
        <taxon>Pleurodeles</taxon>
    </lineage>
</organism>
<protein>
    <submittedName>
        <fullName evidence="2">Uncharacterized protein</fullName>
    </submittedName>
</protein>
<feature type="compositionally biased region" description="Basic and acidic residues" evidence="1">
    <location>
        <begin position="21"/>
        <end position="30"/>
    </location>
</feature>
<evidence type="ECO:0000256" key="1">
    <source>
        <dbReference type="SAM" id="MobiDB-lite"/>
    </source>
</evidence>
<feature type="region of interest" description="Disordered" evidence="1">
    <location>
        <begin position="1"/>
        <end position="30"/>
    </location>
</feature>
<sequence length="87" mass="9823">MTGGAFQETTSWPEPVTKRQQSAEKLQRAQEQEVTRSWRQAIRALTKQVALGNRTESLGSVRVSTLLVSERAMWQIAPLPLMLRTTV</sequence>
<dbReference type="AlphaFoldDB" id="A0AAV7P8R3"/>
<keyword evidence="3" id="KW-1185">Reference proteome</keyword>
<proteinExistence type="predicted"/>
<accession>A0AAV7P8R3</accession>
<gene>
    <name evidence="2" type="ORF">NDU88_002003</name>
</gene>
<dbReference type="Proteomes" id="UP001066276">
    <property type="component" value="Chromosome 7"/>
</dbReference>
<reference evidence="2" key="1">
    <citation type="journal article" date="2022" name="bioRxiv">
        <title>Sequencing and chromosome-scale assembly of the giantPleurodeles waltlgenome.</title>
        <authorList>
            <person name="Brown T."/>
            <person name="Elewa A."/>
            <person name="Iarovenko S."/>
            <person name="Subramanian E."/>
            <person name="Araus A.J."/>
            <person name="Petzold A."/>
            <person name="Susuki M."/>
            <person name="Suzuki K.-i.T."/>
            <person name="Hayashi T."/>
            <person name="Toyoda A."/>
            <person name="Oliveira C."/>
            <person name="Osipova E."/>
            <person name="Leigh N.D."/>
            <person name="Simon A."/>
            <person name="Yun M.H."/>
        </authorList>
    </citation>
    <scope>NUCLEOTIDE SEQUENCE</scope>
    <source>
        <strain evidence="2">20211129_DDA</strain>
        <tissue evidence="2">Liver</tissue>
    </source>
</reference>
<feature type="compositionally biased region" description="Polar residues" evidence="1">
    <location>
        <begin position="7"/>
        <end position="20"/>
    </location>
</feature>